<protein>
    <submittedName>
        <fullName evidence="1">VWA domain-containing protein</fullName>
    </submittedName>
</protein>
<reference evidence="1 2" key="1">
    <citation type="journal article" date="2019" name="Syst. Appl. Microbiol.">
        <title>Characterization of Bifidobacterium species in feaces of the Egyptian fruit bat: Description of B. vespertilionis sp. nov. and B. rousetti sp. nov.</title>
        <authorList>
            <person name="Modesto M."/>
            <person name="Satti M."/>
            <person name="Watanabe K."/>
            <person name="Puglisi E."/>
            <person name="Morelli L."/>
            <person name="Huang C.-H."/>
            <person name="Liou J.-S."/>
            <person name="Miyashita M."/>
            <person name="Tamura T."/>
            <person name="Saito S."/>
            <person name="Mori K."/>
            <person name="Huang L."/>
            <person name="Sciavilla P."/>
            <person name="Sandri C."/>
            <person name="Spiezio C."/>
            <person name="Vitali F."/>
            <person name="Cavalieri D."/>
            <person name="Perpetuini G."/>
            <person name="Tofalo R."/>
            <person name="Bonetti A."/>
            <person name="Arita M."/>
            <person name="Mattarelli P."/>
        </authorList>
    </citation>
    <scope>NUCLEOTIDE SEQUENCE [LARGE SCALE GENOMIC DNA]</scope>
    <source>
        <strain evidence="1 2">RST17</strain>
    </source>
</reference>
<gene>
    <name evidence="1" type="ORF">EMO91_11580</name>
</gene>
<dbReference type="AlphaFoldDB" id="A0A5M9ZGG3"/>
<evidence type="ECO:0000313" key="1">
    <source>
        <dbReference type="EMBL" id="KAA8826053.1"/>
    </source>
</evidence>
<evidence type="ECO:0000313" key="2">
    <source>
        <dbReference type="Proteomes" id="UP000410049"/>
    </source>
</evidence>
<dbReference type="Gene3D" id="3.40.50.410">
    <property type="entry name" value="von Willebrand factor, type A domain"/>
    <property type="match status" value="1"/>
</dbReference>
<proteinExistence type="predicted"/>
<dbReference type="InterPro" id="IPR036465">
    <property type="entry name" value="vWFA_dom_sf"/>
</dbReference>
<dbReference type="EMBL" id="RZUH01000012">
    <property type="protein sequence ID" value="KAA8826053.1"/>
    <property type="molecule type" value="Genomic_DNA"/>
</dbReference>
<dbReference type="Proteomes" id="UP000410049">
    <property type="component" value="Unassembled WGS sequence"/>
</dbReference>
<sequence length="229" mass="24946">MGNGINGERIGNDRTELVFVVDRSGSMGGLESDTIGGFNGMLAKQRAIPGDCAVTTVLFDNRIETLHDHINLHAVGDLTPDDYWVRGSTALLDAIGSTIDRMVAMQRHTAAPYRADHVLFVIITDGYENASRRYSLAKVRRMIEHEREKYHWEFVFLGANIDAVQTADEFGIAPECAADFHADGQGVQASFAAVACAATAVRHGHGLATGAAADALRGVREDYRSRSRR</sequence>
<name>A0A5M9ZGG3_9BIFI</name>
<organism evidence="1 2">
    <name type="scientific">Bifidobacterium myosotis</name>
    <dbReference type="NCBI Taxonomy" id="1630166"/>
    <lineage>
        <taxon>Bacteria</taxon>
        <taxon>Bacillati</taxon>
        <taxon>Actinomycetota</taxon>
        <taxon>Actinomycetes</taxon>
        <taxon>Bifidobacteriales</taxon>
        <taxon>Bifidobacteriaceae</taxon>
        <taxon>Bifidobacterium</taxon>
    </lineage>
</organism>
<dbReference type="SUPFAM" id="SSF53300">
    <property type="entry name" value="vWA-like"/>
    <property type="match status" value="1"/>
</dbReference>
<accession>A0A5M9ZGG3</accession>
<comment type="caution">
    <text evidence="1">The sequence shown here is derived from an EMBL/GenBank/DDBJ whole genome shotgun (WGS) entry which is preliminary data.</text>
</comment>